<sequence length="114" mass="12981">MLACLEKHLEQLKREGLIKGWHDRKIVAGSSRFQGLDQHIKNADIILLLVSPDSLSSDYCYEVEMQITLDRYKNHEAQVIPVILRPCDWQSSLFYVSLSSYGSLPPRFTASSAL</sequence>
<name>A0A401Z821_9CHLR</name>
<dbReference type="Pfam" id="PF13676">
    <property type="entry name" value="TIR_2"/>
    <property type="match status" value="1"/>
</dbReference>
<reference evidence="3" key="1">
    <citation type="submission" date="2018-12" db="EMBL/GenBank/DDBJ databases">
        <title>Tengunoibacter tsumagoiensis gen. nov., sp. nov., Dictyobacter kobayashii sp. nov., D. alpinus sp. nov., and D. joshuensis sp. nov. and description of Dictyobacteraceae fam. nov. within the order Ktedonobacterales isolated from Tengu-no-mugimeshi.</title>
        <authorList>
            <person name="Wang C.M."/>
            <person name="Zheng Y."/>
            <person name="Sakai Y."/>
            <person name="Toyoda A."/>
            <person name="Minakuchi Y."/>
            <person name="Abe K."/>
            <person name="Yokota A."/>
            <person name="Yabe S."/>
        </authorList>
    </citation>
    <scope>NUCLEOTIDE SEQUENCE [LARGE SCALE GENOMIC DNA]</scope>
    <source>
        <strain evidence="3">S-27</strain>
    </source>
</reference>
<dbReference type="AlphaFoldDB" id="A0A401Z821"/>
<organism evidence="2 3">
    <name type="scientific">Dictyobacter aurantiacus</name>
    <dbReference type="NCBI Taxonomy" id="1936993"/>
    <lineage>
        <taxon>Bacteria</taxon>
        <taxon>Bacillati</taxon>
        <taxon>Chloroflexota</taxon>
        <taxon>Ktedonobacteria</taxon>
        <taxon>Ktedonobacterales</taxon>
        <taxon>Dictyobacteraceae</taxon>
        <taxon>Dictyobacter</taxon>
    </lineage>
</organism>
<dbReference type="EMBL" id="BIFQ01000001">
    <property type="protein sequence ID" value="GCE03004.1"/>
    <property type="molecule type" value="Genomic_DNA"/>
</dbReference>
<dbReference type="GO" id="GO:0007165">
    <property type="term" value="P:signal transduction"/>
    <property type="evidence" value="ECO:0007669"/>
    <property type="project" value="InterPro"/>
</dbReference>
<dbReference type="SUPFAM" id="SSF52200">
    <property type="entry name" value="Toll/Interleukin receptor TIR domain"/>
    <property type="match status" value="1"/>
</dbReference>
<evidence type="ECO:0000313" key="3">
    <source>
        <dbReference type="Proteomes" id="UP000287224"/>
    </source>
</evidence>
<dbReference type="Gene3D" id="3.40.50.10140">
    <property type="entry name" value="Toll/interleukin-1 receptor homology (TIR) domain"/>
    <property type="match status" value="1"/>
</dbReference>
<dbReference type="PROSITE" id="PS50104">
    <property type="entry name" value="TIR"/>
    <property type="match status" value="1"/>
</dbReference>
<feature type="domain" description="TIR" evidence="1">
    <location>
        <begin position="1"/>
        <end position="114"/>
    </location>
</feature>
<proteinExistence type="predicted"/>
<dbReference type="InterPro" id="IPR000157">
    <property type="entry name" value="TIR_dom"/>
</dbReference>
<evidence type="ECO:0000313" key="2">
    <source>
        <dbReference type="EMBL" id="GCE03004.1"/>
    </source>
</evidence>
<dbReference type="Proteomes" id="UP000287224">
    <property type="component" value="Unassembled WGS sequence"/>
</dbReference>
<evidence type="ECO:0000259" key="1">
    <source>
        <dbReference type="PROSITE" id="PS50104"/>
    </source>
</evidence>
<gene>
    <name evidence="2" type="ORF">KDAU_03330</name>
</gene>
<comment type="caution">
    <text evidence="2">The sequence shown here is derived from an EMBL/GenBank/DDBJ whole genome shotgun (WGS) entry which is preliminary data.</text>
</comment>
<dbReference type="InterPro" id="IPR035897">
    <property type="entry name" value="Toll_tir_struct_dom_sf"/>
</dbReference>
<protein>
    <recommendedName>
        <fullName evidence="1">TIR domain-containing protein</fullName>
    </recommendedName>
</protein>
<keyword evidence="3" id="KW-1185">Reference proteome</keyword>
<accession>A0A401Z821</accession>